<comment type="caution">
    <text evidence="2">The sequence shown here is derived from an EMBL/GenBank/DDBJ whole genome shotgun (WGS) entry which is preliminary data.</text>
</comment>
<name>A0A6L2M5K4_TANCI</name>
<feature type="coiled-coil region" evidence="1">
    <location>
        <begin position="74"/>
        <end position="137"/>
    </location>
</feature>
<dbReference type="EMBL" id="BKCJ010005649">
    <property type="protein sequence ID" value="GEU67884.1"/>
    <property type="molecule type" value="Genomic_DNA"/>
</dbReference>
<accession>A0A6L2M5K4</accession>
<protein>
    <submittedName>
        <fullName evidence="2">Uncharacterized protein</fullName>
    </submittedName>
</protein>
<gene>
    <name evidence="2" type="ORF">Tci_039862</name>
</gene>
<proteinExistence type="predicted"/>
<evidence type="ECO:0000313" key="2">
    <source>
        <dbReference type="EMBL" id="GEU67884.1"/>
    </source>
</evidence>
<organism evidence="2">
    <name type="scientific">Tanacetum cinerariifolium</name>
    <name type="common">Dalmatian daisy</name>
    <name type="synonym">Chrysanthemum cinerariifolium</name>
    <dbReference type="NCBI Taxonomy" id="118510"/>
    <lineage>
        <taxon>Eukaryota</taxon>
        <taxon>Viridiplantae</taxon>
        <taxon>Streptophyta</taxon>
        <taxon>Embryophyta</taxon>
        <taxon>Tracheophyta</taxon>
        <taxon>Spermatophyta</taxon>
        <taxon>Magnoliopsida</taxon>
        <taxon>eudicotyledons</taxon>
        <taxon>Gunneridae</taxon>
        <taxon>Pentapetalae</taxon>
        <taxon>asterids</taxon>
        <taxon>campanulids</taxon>
        <taxon>Asterales</taxon>
        <taxon>Asteraceae</taxon>
        <taxon>Asteroideae</taxon>
        <taxon>Anthemideae</taxon>
        <taxon>Anthemidinae</taxon>
        <taxon>Tanacetum</taxon>
    </lineage>
</organism>
<reference evidence="2" key="1">
    <citation type="journal article" date="2019" name="Sci. Rep.">
        <title>Draft genome of Tanacetum cinerariifolium, the natural source of mosquito coil.</title>
        <authorList>
            <person name="Yamashiro T."/>
            <person name="Shiraishi A."/>
            <person name="Satake H."/>
            <person name="Nakayama K."/>
        </authorList>
    </citation>
    <scope>NUCLEOTIDE SEQUENCE</scope>
</reference>
<evidence type="ECO:0000256" key="1">
    <source>
        <dbReference type="SAM" id="Coils"/>
    </source>
</evidence>
<sequence>MFMANLSSADLVYDEAGLSYDSDNLSEYVKDNAVQVVQSNVSYVPNDAFMMIINDMHEQAAQCVSTNKQNKVVNESLSVELARYKQQVKLYEKRQEELLKKELHSVKMQLDSTINHNKLIKEEVTMLKRDFKQKENKFLKEFLDMKQLKEKVEDKFYKQDQSL</sequence>
<keyword evidence="1" id="KW-0175">Coiled coil</keyword>
<dbReference type="AlphaFoldDB" id="A0A6L2M5K4"/>